<comment type="similarity">
    <text evidence="1">Belongs to the LCL2 family.</text>
</comment>
<gene>
    <name evidence="5" type="ORF">CANVERA_P0676</name>
</gene>
<accession>A0A9W4TT70</accession>
<feature type="chain" id="PRO_5040926699" description="Long chronological lifespan protein 2" evidence="4">
    <location>
        <begin position="21"/>
        <end position="133"/>
    </location>
</feature>
<evidence type="ECO:0000256" key="1">
    <source>
        <dbReference type="ARBA" id="ARBA00010545"/>
    </source>
</evidence>
<sequence length="133" mass="15151">MYMLSQLLILLSSTITFTTANLFDFLNNQFHSGARNQPNNPKELENQVLNSRCNKYLCPDTKLCVEAPKFCPCPYPSSQIRCFLPNDKFVCISKPSGEGISEKYNSEDAYKLDAKDDNIRDCGWVKRAWNGLV</sequence>
<evidence type="ECO:0000256" key="2">
    <source>
        <dbReference type="ARBA" id="ARBA00018534"/>
    </source>
</evidence>
<keyword evidence="3 4" id="KW-0732">Signal</keyword>
<dbReference type="EMBL" id="CANTUO010000001">
    <property type="protein sequence ID" value="CAI5756158.1"/>
    <property type="molecule type" value="Genomic_DNA"/>
</dbReference>
<reference evidence="5" key="1">
    <citation type="submission" date="2022-12" db="EMBL/GenBank/DDBJ databases">
        <authorList>
            <person name="Brejova B."/>
        </authorList>
    </citation>
    <scope>NUCLEOTIDE SEQUENCE</scope>
</reference>
<evidence type="ECO:0000313" key="5">
    <source>
        <dbReference type="EMBL" id="CAI5756158.1"/>
    </source>
</evidence>
<feature type="signal peptide" evidence="4">
    <location>
        <begin position="1"/>
        <end position="20"/>
    </location>
</feature>
<keyword evidence="6" id="KW-1185">Reference proteome</keyword>
<dbReference type="OrthoDB" id="2234316at2759"/>
<dbReference type="PANTHER" id="PTHR38425:SF1">
    <property type="entry name" value="LONG CHRONOLOGICAL LIFESPAN PROTEIN 2"/>
    <property type="match status" value="1"/>
</dbReference>
<dbReference type="GO" id="GO:0036503">
    <property type="term" value="P:ERAD pathway"/>
    <property type="evidence" value="ECO:0007669"/>
    <property type="project" value="TreeGrafter"/>
</dbReference>
<dbReference type="PANTHER" id="PTHR38425">
    <property type="entry name" value="LONG CHRONOLOGICAL LIFESPAN PROTEIN 2"/>
    <property type="match status" value="1"/>
</dbReference>
<dbReference type="CDD" id="cd23996">
    <property type="entry name" value="LCL2-like"/>
    <property type="match status" value="1"/>
</dbReference>
<evidence type="ECO:0000256" key="4">
    <source>
        <dbReference type="SAM" id="SignalP"/>
    </source>
</evidence>
<evidence type="ECO:0000256" key="3">
    <source>
        <dbReference type="ARBA" id="ARBA00022729"/>
    </source>
</evidence>
<protein>
    <recommendedName>
        <fullName evidence="2">Long chronological lifespan protein 2</fullName>
    </recommendedName>
</protein>
<dbReference type="AlphaFoldDB" id="A0A9W4TT70"/>
<comment type="caution">
    <text evidence="5">The sequence shown here is derived from an EMBL/GenBank/DDBJ whole genome shotgun (WGS) entry which is preliminary data.</text>
</comment>
<dbReference type="InterPro" id="IPR034543">
    <property type="entry name" value="LCL2"/>
</dbReference>
<proteinExistence type="inferred from homology"/>
<organism evidence="5 6">
    <name type="scientific">Candida verbasci</name>
    <dbReference type="NCBI Taxonomy" id="1227364"/>
    <lineage>
        <taxon>Eukaryota</taxon>
        <taxon>Fungi</taxon>
        <taxon>Dikarya</taxon>
        <taxon>Ascomycota</taxon>
        <taxon>Saccharomycotina</taxon>
        <taxon>Pichiomycetes</taxon>
        <taxon>Debaryomycetaceae</taxon>
        <taxon>Candida/Lodderomyces clade</taxon>
        <taxon>Candida</taxon>
    </lineage>
</organism>
<dbReference type="Proteomes" id="UP001152885">
    <property type="component" value="Unassembled WGS sequence"/>
</dbReference>
<name>A0A9W4TT70_9ASCO</name>
<evidence type="ECO:0000313" key="6">
    <source>
        <dbReference type="Proteomes" id="UP001152885"/>
    </source>
</evidence>